<feature type="region of interest" description="Disordered" evidence="1">
    <location>
        <begin position="37"/>
        <end position="93"/>
    </location>
</feature>
<dbReference type="EMBL" id="REGN01000046">
    <property type="protein sequence ID" value="RNA44886.1"/>
    <property type="molecule type" value="Genomic_DNA"/>
</dbReference>
<feature type="compositionally biased region" description="Basic residues" evidence="1">
    <location>
        <begin position="37"/>
        <end position="53"/>
    </location>
</feature>
<accession>A0A3M7T9X8</accession>
<evidence type="ECO:0000313" key="2">
    <source>
        <dbReference type="EMBL" id="RNA44886.1"/>
    </source>
</evidence>
<name>A0A3M7T9X8_BRAPC</name>
<protein>
    <submittedName>
        <fullName evidence="2">Uncharacterized protein</fullName>
    </submittedName>
</protein>
<evidence type="ECO:0000313" key="3">
    <source>
        <dbReference type="Proteomes" id="UP000276133"/>
    </source>
</evidence>
<reference evidence="2 3" key="1">
    <citation type="journal article" date="2018" name="Sci. Rep.">
        <title>Genomic signatures of local adaptation to the degree of environmental predictability in rotifers.</title>
        <authorList>
            <person name="Franch-Gras L."/>
            <person name="Hahn C."/>
            <person name="Garcia-Roger E.M."/>
            <person name="Carmona M.J."/>
            <person name="Serra M."/>
            <person name="Gomez A."/>
        </authorList>
    </citation>
    <scope>NUCLEOTIDE SEQUENCE [LARGE SCALE GENOMIC DNA]</scope>
    <source>
        <strain evidence="2">HYR1</strain>
    </source>
</reference>
<dbReference type="AlphaFoldDB" id="A0A3M7T9X8"/>
<organism evidence="2 3">
    <name type="scientific">Brachionus plicatilis</name>
    <name type="common">Marine rotifer</name>
    <name type="synonym">Brachionus muelleri</name>
    <dbReference type="NCBI Taxonomy" id="10195"/>
    <lineage>
        <taxon>Eukaryota</taxon>
        <taxon>Metazoa</taxon>
        <taxon>Spiralia</taxon>
        <taxon>Gnathifera</taxon>
        <taxon>Rotifera</taxon>
        <taxon>Eurotatoria</taxon>
        <taxon>Monogononta</taxon>
        <taxon>Pseudotrocha</taxon>
        <taxon>Ploima</taxon>
        <taxon>Brachionidae</taxon>
        <taxon>Brachionus</taxon>
    </lineage>
</organism>
<sequence length="93" mass="10591">MSNIINSPYFEMLDLASESDSSFVERMNTQNSQAIKIKKNIPKRKKRASKRNKFIQPRPNNGQHGRPSRPVFGSEPADLSVLTGRPKRPNRPT</sequence>
<evidence type="ECO:0000256" key="1">
    <source>
        <dbReference type="SAM" id="MobiDB-lite"/>
    </source>
</evidence>
<keyword evidence="3" id="KW-1185">Reference proteome</keyword>
<proteinExistence type="predicted"/>
<dbReference type="Proteomes" id="UP000276133">
    <property type="component" value="Unassembled WGS sequence"/>
</dbReference>
<comment type="caution">
    <text evidence="2">The sequence shown here is derived from an EMBL/GenBank/DDBJ whole genome shotgun (WGS) entry which is preliminary data.</text>
</comment>
<gene>
    <name evidence="2" type="ORF">BpHYR1_034837</name>
</gene>